<reference evidence="3 4" key="1">
    <citation type="submission" date="2024-01" db="EMBL/GenBank/DDBJ databases">
        <title>Genome assemblies of Stephania.</title>
        <authorList>
            <person name="Yang L."/>
        </authorList>
    </citation>
    <scope>NUCLEOTIDE SEQUENCE [LARGE SCALE GENOMIC DNA]</scope>
    <source>
        <strain evidence="3">QJT</strain>
        <tissue evidence="3">Leaf</tissue>
    </source>
</reference>
<accession>A0AAP0P6D6</accession>
<gene>
    <name evidence="3" type="ORF">Sjap_009648</name>
</gene>
<protein>
    <recommendedName>
        <fullName evidence="2">NAD-dependent epimerase/dehydratase domain-containing protein</fullName>
    </recommendedName>
</protein>
<dbReference type="PANTHER" id="PTHR10366:SF831">
    <property type="entry name" value="NAD-DEPENDENT EPIMERASE_DEHYDRATASE DOMAIN-CONTAINING PROTEIN"/>
    <property type="match status" value="1"/>
</dbReference>
<organism evidence="3 4">
    <name type="scientific">Stephania japonica</name>
    <dbReference type="NCBI Taxonomy" id="461633"/>
    <lineage>
        <taxon>Eukaryota</taxon>
        <taxon>Viridiplantae</taxon>
        <taxon>Streptophyta</taxon>
        <taxon>Embryophyta</taxon>
        <taxon>Tracheophyta</taxon>
        <taxon>Spermatophyta</taxon>
        <taxon>Magnoliopsida</taxon>
        <taxon>Ranunculales</taxon>
        <taxon>Menispermaceae</taxon>
        <taxon>Menispermoideae</taxon>
        <taxon>Cissampelideae</taxon>
        <taxon>Stephania</taxon>
    </lineage>
</organism>
<dbReference type="GO" id="GO:0016616">
    <property type="term" value="F:oxidoreductase activity, acting on the CH-OH group of donors, NAD or NADP as acceptor"/>
    <property type="evidence" value="ECO:0007669"/>
    <property type="project" value="TreeGrafter"/>
</dbReference>
<dbReference type="InterPro" id="IPR050425">
    <property type="entry name" value="NAD(P)_dehydrat-like"/>
</dbReference>
<dbReference type="InterPro" id="IPR036291">
    <property type="entry name" value="NAD(P)-bd_dom_sf"/>
</dbReference>
<dbReference type="EMBL" id="JBBNAE010000004">
    <property type="protein sequence ID" value="KAK9129161.1"/>
    <property type="molecule type" value="Genomic_DNA"/>
</dbReference>
<evidence type="ECO:0000256" key="1">
    <source>
        <dbReference type="ARBA" id="ARBA00023002"/>
    </source>
</evidence>
<dbReference type="SUPFAM" id="SSF51735">
    <property type="entry name" value="NAD(P)-binding Rossmann-fold domains"/>
    <property type="match status" value="1"/>
</dbReference>
<evidence type="ECO:0000313" key="4">
    <source>
        <dbReference type="Proteomes" id="UP001417504"/>
    </source>
</evidence>
<name>A0AAP0P6D6_9MAGN</name>
<dbReference type="CDD" id="cd08958">
    <property type="entry name" value="FR_SDR_e"/>
    <property type="match status" value="1"/>
</dbReference>
<dbReference type="Pfam" id="PF01370">
    <property type="entry name" value="Epimerase"/>
    <property type="match status" value="1"/>
</dbReference>
<dbReference type="PANTHER" id="PTHR10366">
    <property type="entry name" value="NAD DEPENDENT EPIMERASE/DEHYDRATASE"/>
    <property type="match status" value="1"/>
</dbReference>
<dbReference type="Gene3D" id="3.40.50.720">
    <property type="entry name" value="NAD(P)-binding Rossmann-like Domain"/>
    <property type="match status" value="1"/>
</dbReference>
<keyword evidence="1" id="KW-0560">Oxidoreductase</keyword>
<dbReference type="Proteomes" id="UP001417504">
    <property type="component" value="Unassembled WGS sequence"/>
</dbReference>
<proteinExistence type="predicted"/>
<evidence type="ECO:0000259" key="2">
    <source>
        <dbReference type="Pfam" id="PF01370"/>
    </source>
</evidence>
<feature type="domain" description="NAD-dependent epimerase/dehydratase" evidence="2">
    <location>
        <begin position="7"/>
        <end position="255"/>
    </location>
</feature>
<keyword evidence="4" id="KW-1185">Reference proteome</keyword>
<evidence type="ECO:0000313" key="3">
    <source>
        <dbReference type="EMBL" id="KAK9129161.1"/>
    </source>
</evidence>
<dbReference type="FunFam" id="3.40.50.720:FF:000085">
    <property type="entry name" value="Dihydroflavonol reductase"/>
    <property type="match status" value="1"/>
</dbReference>
<sequence>MDMKETMCVTGAGGYQASWVVKLLLSHGYKVHGTVRDPCDPKNVHLEKLEKASENLQLFKADLLDFEGLCKAIDGCTGVFHVACPLPSSSPNIQNPEVELVKPAVEGTSNVLKACTKAKVKRVVMVSSVAAVVLNPNWPKDQVMDETCWTDKHFCMAKANQETKVAGFNWYSLAKTEAERLALEYAEENEVEVVTVCPPLIMGPMLQPKINSSSMLLLSIARDGLEKMEYFDWTAVDVRDVAEALLLLYKNPEAKGRYICSSYSASTLVLIEKLKGLYPNHNYPKQISGEGFVCNMSSEKLHKLGWKNRPLEETLVDTIEDYYEKGLLNKP</sequence>
<dbReference type="AlphaFoldDB" id="A0AAP0P6D6"/>
<comment type="caution">
    <text evidence="3">The sequence shown here is derived from an EMBL/GenBank/DDBJ whole genome shotgun (WGS) entry which is preliminary data.</text>
</comment>
<dbReference type="InterPro" id="IPR001509">
    <property type="entry name" value="Epimerase_deHydtase"/>
</dbReference>